<organism evidence="2 3">
    <name type="scientific">Cordylochernes scorpioides</name>
    <dbReference type="NCBI Taxonomy" id="51811"/>
    <lineage>
        <taxon>Eukaryota</taxon>
        <taxon>Metazoa</taxon>
        <taxon>Ecdysozoa</taxon>
        <taxon>Arthropoda</taxon>
        <taxon>Chelicerata</taxon>
        <taxon>Arachnida</taxon>
        <taxon>Pseudoscorpiones</taxon>
        <taxon>Cheliferoidea</taxon>
        <taxon>Chernetidae</taxon>
        <taxon>Cordylochernes</taxon>
    </lineage>
</organism>
<protein>
    <recommendedName>
        <fullName evidence="1">Mos1 transposase HTH domain-containing protein</fullName>
    </recommendedName>
</protein>
<keyword evidence="3" id="KW-1185">Reference proteome</keyword>
<evidence type="ECO:0000313" key="3">
    <source>
        <dbReference type="Proteomes" id="UP001235939"/>
    </source>
</evidence>
<dbReference type="Gene3D" id="1.10.10.1450">
    <property type="match status" value="1"/>
</dbReference>
<feature type="domain" description="Mos1 transposase HTH" evidence="1">
    <location>
        <begin position="49"/>
        <end position="82"/>
    </location>
</feature>
<sequence length="103" mass="11756">MFRTPNLCNKHLEIVENFTMHSIQELFENGISRRQKSTFSTSASLFIVGQKAAEAARDICNVYGKCVIGKRAAQKWFAKFKNCDLDLEDALEADDHQNSMRNI</sequence>
<evidence type="ECO:0000313" key="2">
    <source>
        <dbReference type="EMBL" id="UYV73104.1"/>
    </source>
</evidence>
<dbReference type="InterPro" id="IPR041426">
    <property type="entry name" value="Mos1_HTH"/>
</dbReference>
<accession>A0ABY6KWU2</accession>
<name>A0ABY6KWU2_9ARAC</name>
<gene>
    <name evidence="2" type="ORF">LAZ67_10001836</name>
</gene>
<evidence type="ECO:0000259" key="1">
    <source>
        <dbReference type="Pfam" id="PF17906"/>
    </source>
</evidence>
<dbReference type="EMBL" id="CP092872">
    <property type="protein sequence ID" value="UYV73104.1"/>
    <property type="molecule type" value="Genomic_DNA"/>
</dbReference>
<reference evidence="2 3" key="1">
    <citation type="submission" date="2022-01" db="EMBL/GenBank/DDBJ databases">
        <title>A chromosomal length assembly of Cordylochernes scorpioides.</title>
        <authorList>
            <person name="Zeh D."/>
            <person name="Zeh J."/>
        </authorList>
    </citation>
    <scope>NUCLEOTIDE SEQUENCE [LARGE SCALE GENOMIC DNA]</scope>
    <source>
        <strain evidence="2">IN4F17</strain>
        <tissue evidence="2">Whole Body</tissue>
    </source>
</reference>
<dbReference type="Pfam" id="PF17906">
    <property type="entry name" value="HTH_48"/>
    <property type="match status" value="1"/>
</dbReference>
<proteinExistence type="predicted"/>
<dbReference type="Proteomes" id="UP001235939">
    <property type="component" value="Chromosome 10"/>
</dbReference>